<accession>A0A1Q5SJ70</accession>
<reference evidence="2" key="2">
    <citation type="submission" date="2017-01" db="EMBL/GenBank/DDBJ databases">
        <title>Genome sequencing and annotation of Geobacillus sp. 1017, a Hydrocarbon-Oxidizing Thermophilic Bacterium Isolated from a Heavy Oil Reservoir (China).</title>
        <authorList>
            <person name="Kadnikov V.V."/>
            <person name="Mardanov A.V."/>
            <person name="Poltaraus A.B."/>
            <person name="Sokolova D.S."/>
            <person name="Semenova E.M."/>
            <person name="Ravin N.V."/>
            <person name="Tourova T.P."/>
            <person name="Nazina T.N."/>
        </authorList>
    </citation>
    <scope>NUCLEOTIDE SEQUENCE [LARGE SCALE GENOMIC DNA]</scope>
    <source>
        <strain evidence="2">1017</strain>
    </source>
</reference>
<protein>
    <submittedName>
        <fullName evidence="1">Uncharacterized protein</fullName>
    </submittedName>
</protein>
<reference evidence="1 2" key="1">
    <citation type="submission" date="2016-11" db="EMBL/GenBank/DDBJ databases">
        <authorList>
            <person name="Kadnikov V."/>
            <person name="Nazina T."/>
        </authorList>
    </citation>
    <scope>NUCLEOTIDE SEQUENCE [LARGE SCALE GENOMIC DNA]</scope>
    <source>
        <strain evidence="1 2">1017</strain>
    </source>
</reference>
<evidence type="ECO:0000313" key="1">
    <source>
        <dbReference type="EMBL" id="OKO87990.1"/>
    </source>
</evidence>
<dbReference type="AlphaFoldDB" id="A0A1Q5SJ70"/>
<dbReference type="Proteomes" id="UP000186030">
    <property type="component" value="Unassembled WGS sequence"/>
</dbReference>
<gene>
    <name evidence="1" type="ORF">BRO54_3765</name>
</gene>
<evidence type="ECO:0000313" key="2">
    <source>
        <dbReference type="Proteomes" id="UP000186030"/>
    </source>
</evidence>
<name>A0A1Q5SJ70_9BACL</name>
<organism evidence="1 2">
    <name type="scientific">Geobacillus proteiniphilus</name>
    <dbReference type="NCBI Taxonomy" id="860353"/>
    <lineage>
        <taxon>Bacteria</taxon>
        <taxon>Bacillati</taxon>
        <taxon>Bacillota</taxon>
        <taxon>Bacilli</taxon>
        <taxon>Bacillales</taxon>
        <taxon>Anoxybacillaceae</taxon>
        <taxon>Geobacillus</taxon>
    </lineage>
</organism>
<comment type="caution">
    <text evidence="1">The sequence shown here is derived from an EMBL/GenBank/DDBJ whole genome shotgun (WGS) entry which is preliminary data.</text>
</comment>
<dbReference type="EMBL" id="MQMG01000087">
    <property type="protein sequence ID" value="OKO87990.1"/>
    <property type="molecule type" value="Genomic_DNA"/>
</dbReference>
<sequence>MMEFFHDRSIFLINFMVYDIKWPKNAKNAIFTPFCVKKGQKAAGKR</sequence>
<proteinExistence type="predicted"/>